<dbReference type="PROSITE" id="PS50011">
    <property type="entry name" value="PROTEIN_KINASE_DOM"/>
    <property type="match status" value="1"/>
</dbReference>
<dbReference type="EMBL" id="HBGI01002845">
    <property type="protein sequence ID" value="CAD9240121.1"/>
    <property type="molecule type" value="Transcribed_RNA"/>
</dbReference>
<dbReference type="Gene3D" id="1.10.510.10">
    <property type="entry name" value="Transferase(Phosphotransferase) domain 1"/>
    <property type="match status" value="1"/>
</dbReference>
<evidence type="ECO:0000256" key="7">
    <source>
        <dbReference type="RuleBase" id="RU000304"/>
    </source>
</evidence>
<keyword evidence="1 7" id="KW-0723">Serine/threonine-protein kinase</keyword>
<dbReference type="PROSITE" id="PS00108">
    <property type="entry name" value="PROTEIN_KINASE_ST"/>
    <property type="match status" value="1"/>
</dbReference>
<dbReference type="GO" id="GO:0004674">
    <property type="term" value="F:protein serine/threonine kinase activity"/>
    <property type="evidence" value="ECO:0007669"/>
    <property type="project" value="UniProtKB-KW"/>
</dbReference>
<keyword evidence="2" id="KW-0808">Transferase</keyword>
<keyword evidence="3 6" id="KW-0547">Nucleotide-binding</keyword>
<evidence type="ECO:0000256" key="3">
    <source>
        <dbReference type="ARBA" id="ARBA00022741"/>
    </source>
</evidence>
<dbReference type="InterPro" id="IPR000719">
    <property type="entry name" value="Prot_kinase_dom"/>
</dbReference>
<reference evidence="9" key="1">
    <citation type="submission" date="2021-01" db="EMBL/GenBank/DDBJ databases">
        <authorList>
            <person name="Corre E."/>
            <person name="Pelletier E."/>
            <person name="Niang G."/>
            <person name="Scheremetjew M."/>
            <person name="Finn R."/>
            <person name="Kale V."/>
            <person name="Holt S."/>
            <person name="Cochrane G."/>
            <person name="Meng A."/>
            <person name="Brown T."/>
            <person name="Cohen L."/>
        </authorList>
    </citation>
    <scope>NUCLEOTIDE SEQUENCE</scope>
    <source>
        <strain evidence="9">CCMP3124</strain>
    </source>
</reference>
<comment type="similarity">
    <text evidence="7">Belongs to the protein kinase superfamily.</text>
</comment>
<dbReference type="FunFam" id="1.10.510.10:FF:000571">
    <property type="entry name" value="Maternal embryonic leucine zipper kinase"/>
    <property type="match status" value="1"/>
</dbReference>
<name>A0A7S1TNH6_9RHOD</name>
<dbReference type="InterPro" id="IPR017441">
    <property type="entry name" value="Protein_kinase_ATP_BS"/>
</dbReference>
<protein>
    <recommendedName>
        <fullName evidence="8">Protein kinase domain-containing protein</fullName>
    </recommendedName>
</protein>
<proteinExistence type="inferred from homology"/>
<feature type="binding site" evidence="6">
    <location>
        <position position="143"/>
    </location>
    <ligand>
        <name>ATP</name>
        <dbReference type="ChEBI" id="CHEBI:30616"/>
    </ligand>
</feature>
<evidence type="ECO:0000313" key="9">
    <source>
        <dbReference type="EMBL" id="CAD9240121.1"/>
    </source>
</evidence>
<keyword evidence="5 6" id="KW-0067">ATP-binding</keyword>
<evidence type="ECO:0000256" key="1">
    <source>
        <dbReference type="ARBA" id="ARBA00022527"/>
    </source>
</evidence>
<evidence type="ECO:0000256" key="4">
    <source>
        <dbReference type="ARBA" id="ARBA00022777"/>
    </source>
</evidence>
<dbReference type="InterPro" id="IPR011009">
    <property type="entry name" value="Kinase-like_dom_sf"/>
</dbReference>
<evidence type="ECO:0000256" key="5">
    <source>
        <dbReference type="ARBA" id="ARBA00022840"/>
    </source>
</evidence>
<dbReference type="SMART" id="SM00220">
    <property type="entry name" value="S_TKc"/>
    <property type="match status" value="1"/>
</dbReference>
<feature type="domain" description="Protein kinase" evidence="8">
    <location>
        <begin position="113"/>
        <end position="370"/>
    </location>
</feature>
<dbReference type="Pfam" id="PF00069">
    <property type="entry name" value="Pkinase"/>
    <property type="match status" value="1"/>
</dbReference>
<dbReference type="PROSITE" id="PS00107">
    <property type="entry name" value="PROTEIN_KINASE_ATP"/>
    <property type="match status" value="1"/>
</dbReference>
<evidence type="ECO:0000256" key="2">
    <source>
        <dbReference type="ARBA" id="ARBA00022679"/>
    </source>
</evidence>
<dbReference type="FunFam" id="3.30.200.20:FF:000315">
    <property type="entry name" value="Calcium-dependent protein kinase 3"/>
    <property type="match status" value="1"/>
</dbReference>
<dbReference type="SUPFAM" id="SSF56112">
    <property type="entry name" value="Protein kinase-like (PK-like)"/>
    <property type="match status" value="1"/>
</dbReference>
<dbReference type="PANTHER" id="PTHR24347">
    <property type="entry name" value="SERINE/THREONINE-PROTEIN KINASE"/>
    <property type="match status" value="1"/>
</dbReference>
<dbReference type="GO" id="GO:0005524">
    <property type="term" value="F:ATP binding"/>
    <property type="evidence" value="ECO:0007669"/>
    <property type="project" value="UniProtKB-UniRule"/>
</dbReference>
<dbReference type="AlphaFoldDB" id="A0A7S1TNH6"/>
<accession>A0A7S1TNH6</accession>
<dbReference type="InterPro" id="IPR008271">
    <property type="entry name" value="Ser/Thr_kinase_AS"/>
</dbReference>
<gene>
    <name evidence="9" type="ORF">EAUS1353_LOCUS1859</name>
</gene>
<organism evidence="9">
    <name type="scientific">Erythrolobus australicus</name>
    <dbReference type="NCBI Taxonomy" id="1077150"/>
    <lineage>
        <taxon>Eukaryota</taxon>
        <taxon>Rhodophyta</taxon>
        <taxon>Bangiophyceae</taxon>
        <taxon>Porphyridiales</taxon>
        <taxon>Porphyridiaceae</taxon>
        <taxon>Erythrolobus</taxon>
    </lineage>
</organism>
<dbReference type="CDD" id="cd05117">
    <property type="entry name" value="STKc_CAMK"/>
    <property type="match status" value="1"/>
</dbReference>
<sequence length="422" mass="47212">MEPQIESPLPVLDGWFERQPTIAPTASIAARRTARRLRLNGCVLQNFSGADASVPLWEVNLREHPMERGKKPLEFVVHLPRGKVSFFAPSDEVALQWQQASQKAGTRDINAYYEVGDVLGEGAFAQVYLARSISSGEEVAIKKIQKFDDDELETLMQEINILRSVDHPNIIRTYDIFDTPAHMHIVLEYIQGGELFDKIASAGRFSEKNASMIVRQMFAGLQYLHIHSIVHRDIKPENVLCANADWPLHIKLCDFGLAEVMAESKKDTSVGLVGTPGYVAPEVVRRQPIGPPVDMWACGVLLYIMLSGKMPFYGRDEIECLRRIARGMYEFPEREWRNISPIARSLVKGLLNVDQEKRLSASAALHHPFITSHDISDAPIENDLSGLSSSRRKLQKVVKAVMTVNQLKEALSGNSNSKSSKA</sequence>
<evidence type="ECO:0000256" key="6">
    <source>
        <dbReference type="PROSITE-ProRule" id="PRU10141"/>
    </source>
</evidence>
<evidence type="ECO:0000259" key="8">
    <source>
        <dbReference type="PROSITE" id="PS50011"/>
    </source>
</evidence>
<keyword evidence="4" id="KW-0418">Kinase</keyword>